<sequence length="118" mass="13793">MPGRLSFYERFTRLTRHLQLYLSYPAFLLCRNHDQCLTLPCKNSSLFQAVSSSIVGSHFAGHRPRFSLRGAIVPLTAQRKTFWRVHIPLQSRSRHYVHTDLMASFGTKELWVLEDKLF</sequence>
<evidence type="ECO:0000313" key="2">
    <source>
        <dbReference type="Proteomes" id="UP000054544"/>
    </source>
</evidence>
<accession>A0A0D9NL53</accession>
<dbReference type="Proteomes" id="UP000054544">
    <property type="component" value="Unassembled WGS sequence"/>
</dbReference>
<proteinExistence type="predicted"/>
<dbReference type="EMBL" id="KE384925">
    <property type="protein sequence ID" value="KJK73350.1"/>
    <property type="molecule type" value="Genomic_DNA"/>
</dbReference>
<dbReference type="AlphaFoldDB" id="A0A0D9NL53"/>
<keyword evidence="2" id="KW-1185">Reference proteome</keyword>
<evidence type="ECO:0000313" key="1">
    <source>
        <dbReference type="EMBL" id="KJK73350.1"/>
    </source>
</evidence>
<organism evidence="1 2">
    <name type="scientific">Metarhizium anisopliae BRIP 53293</name>
    <dbReference type="NCBI Taxonomy" id="1291518"/>
    <lineage>
        <taxon>Eukaryota</taxon>
        <taxon>Fungi</taxon>
        <taxon>Dikarya</taxon>
        <taxon>Ascomycota</taxon>
        <taxon>Pezizomycotina</taxon>
        <taxon>Sordariomycetes</taxon>
        <taxon>Hypocreomycetidae</taxon>
        <taxon>Hypocreales</taxon>
        <taxon>Clavicipitaceae</taxon>
        <taxon>Metarhizium</taxon>
    </lineage>
</organism>
<protein>
    <submittedName>
        <fullName evidence="1">Uncharacterized protein</fullName>
    </submittedName>
</protein>
<reference evidence="2" key="1">
    <citation type="journal article" date="2014" name="BMC Genomics">
        <title>The genome sequence of the biocontrol fungus Metarhizium anisopliae and comparative genomics of Metarhizium species.</title>
        <authorList>
            <person name="Pattemore J.A."/>
            <person name="Hane J.K."/>
            <person name="Williams A.H."/>
            <person name="Wilson B.A."/>
            <person name="Stodart B.J."/>
            <person name="Ash G.J."/>
        </authorList>
    </citation>
    <scope>NUCLEOTIDE SEQUENCE [LARGE SCALE GENOMIC DNA]</scope>
    <source>
        <strain evidence="2">BRIP 53293</strain>
    </source>
</reference>
<gene>
    <name evidence="1" type="ORF">H634G_11481</name>
</gene>
<name>A0A0D9NL53_METAN</name>